<organism evidence="1 2">
    <name type="scientific">Acidisarcina polymorpha</name>
    <dbReference type="NCBI Taxonomy" id="2211140"/>
    <lineage>
        <taxon>Bacteria</taxon>
        <taxon>Pseudomonadati</taxon>
        <taxon>Acidobacteriota</taxon>
        <taxon>Terriglobia</taxon>
        <taxon>Terriglobales</taxon>
        <taxon>Acidobacteriaceae</taxon>
        <taxon>Acidisarcina</taxon>
    </lineage>
</organism>
<proteinExistence type="predicted"/>
<dbReference type="Proteomes" id="UP000253606">
    <property type="component" value="Chromosome"/>
</dbReference>
<evidence type="ECO:0000313" key="2">
    <source>
        <dbReference type="Proteomes" id="UP000253606"/>
    </source>
</evidence>
<dbReference type="AlphaFoldDB" id="A0A2Z5G314"/>
<name>A0A2Z5G314_9BACT</name>
<evidence type="ECO:0000313" key="1">
    <source>
        <dbReference type="EMBL" id="AXC13512.1"/>
    </source>
</evidence>
<protein>
    <submittedName>
        <fullName evidence="1">Uncharacterized protein</fullName>
    </submittedName>
</protein>
<dbReference type="KEGG" id="abas:ACPOL_4237"/>
<reference evidence="1 2" key="1">
    <citation type="journal article" date="2018" name="Front. Microbiol.">
        <title>Hydrolytic Capabilities as a Key to Environmental Success: Chitinolytic and Cellulolytic Acidobacteria From Acidic Sub-arctic Soils and Boreal Peatlands.</title>
        <authorList>
            <person name="Belova S.E."/>
            <person name="Ravin N.V."/>
            <person name="Pankratov T.A."/>
            <person name="Rakitin A.L."/>
            <person name="Ivanova A.A."/>
            <person name="Beletsky A.V."/>
            <person name="Mardanov A.V."/>
            <person name="Sinninghe Damste J.S."/>
            <person name="Dedysh S.N."/>
        </authorList>
    </citation>
    <scope>NUCLEOTIDE SEQUENCE [LARGE SCALE GENOMIC DNA]</scope>
    <source>
        <strain evidence="1 2">SBC82</strain>
    </source>
</reference>
<keyword evidence="2" id="KW-1185">Reference proteome</keyword>
<accession>A0A2Z5G314</accession>
<sequence length="43" mass="4718">MLCLDRRRPLAIEVDALVVVVIRPDPEAGNQMRELVGGCLAID</sequence>
<dbReference type="EMBL" id="CP030840">
    <property type="protein sequence ID" value="AXC13512.1"/>
    <property type="molecule type" value="Genomic_DNA"/>
</dbReference>
<gene>
    <name evidence="1" type="ORF">ACPOL_4237</name>
</gene>